<dbReference type="RefSeq" id="WP_138633608.1">
    <property type="nucleotide sequence ID" value="NZ_JBICSW010000004.1"/>
</dbReference>
<comment type="caution">
    <text evidence="1">The sequence shown here is derived from an EMBL/GenBank/DDBJ whole genome shotgun (WGS) entry which is preliminary data.</text>
</comment>
<sequence>MDYSAVQIQEENILALRSFLLRGPKAWVPLEEKIQVDDETAAGYMSLLYGAFCVAVRRRFSPTYTVGEIVRLVADVRIKAEEDAGLINALVAEDMIRRVVGAPPLEDGGPNDVRAVLYAEIFVLLYLIDEANFERAGLEQFIDEATAYTRQWLSARRNEPAEQR</sequence>
<dbReference type="EMBL" id="VCKZ01000009">
    <property type="protein sequence ID" value="TMR41975.1"/>
    <property type="molecule type" value="Genomic_DNA"/>
</dbReference>
<dbReference type="AlphaFoldDB" id="A0A5S4H9P9"/>
<organism evidence="1 2">
    <name type="scientific">Actinomadura geliboluensis</name>
    <dbReference type="NCBI Taxonomy" id="882440"/>
    <lineage>
        <taxon>Bacteria</taxon>
        <taxon>Bacillati</taxon>
        <taxon>Actinomycetota</taxon>
        <taxon>Actinomycetes</taxon>
        <taxon>Streptosporangiales</taxon>
        <taxon>Thermomonosporaceae</taxon>
        <taxon>Actinomadura</taxon>
    </lineage>
</organism>
<accession>A0A5S4H9P9</accession>
<proteinExistence type="predicted"/>
<protein>
    <submittedName>
        <fullName evidence="1">Uncharacterized protein</fullName>
    </submittedName>
</protein>
<dbReference type="OrthoDB" id="3473560at2"/>
<keyword evidence="2" id="KW-1185">Reference proteome</keyword>
<evidence type="ECO:0000313" key="1">
    <source>
        <dbReference type="EMBL" id="TMR41975.1"/>
    </source>
</evidence>
<reference evidence="1 2" key="1">
    <citation type="submission" date="2019-05" db="EMBL/GenBank/DDBJ databases">
        <title>Draft genome sequence of Actinomadura geliboluensis A8036.</title>
        <authorList>
            <person name="Saricaoglu S."/>
            <person name="Isik K."/>
        </authorList>
    </citation>
    <scope>NUCLEOTIDE SEQUENCE [LARGE SCALE GENOMIC DNA]</scope>
    <source>
        <strain evidence="1 2">A8036</strain>
    </source>
</reference>
<evidence type="ECO:0000313" key="2">
    <source>
        <dbReference type="Proteomes" id="UP000305238"/>
    </source>
</evidence>
<dbReference type="Proteomes" id="UP000305238">
    <property type="component" value="Unassembled WGS sequence"/>
</dbReference>
<name>A0A5S4H9P9_9ACTN</name>
<gene>
    <name evidence="1" type="ORF">ETD96_02980</name>
</gene>